<feature type="region of interest" description="Disordered" evidence="1">
    <location>
        <begin position="1"/>
        <end position="24"/>
    </location>
</feature>
<dbReference type="SUPFAM" id="SSF52540">
    <property type="entry name" value="P-loop containing nucleoside triphosphate hydrolases"/>
    <property type="match status" value="1"/>
</dbReference>
<evidence type="ECO:0000256" key="1">
    <source>
        <dbReference type="SAM" id="MobiDB-lite"/>
    </source>
</evidence>
<proteinExistence type="predicted"/>
<feature type="domain" description="AAA+ ATPase" evidence="2">
    <location>
        <begin position="56"/>
        <end position="372"/>
    </location>
</feature>
<evidence type="ECO:0000313" key="4">
    <source>
        <dbReference type="Proteomes" id="UP000676565"/>
    </source>
</evidence>
<dbReference type="PANTHER" id="PTHR43581">
    <property type="entry name" value="ATP/GTP PHOSPHATASE"/>
    <property type="match status" value="1"/>
</dbReference>
<dbReference type="InterPro" id="IPR027417">
    <property type="entry name" value="P-loop_NTPase"/>
</dbReference>
<evidence type="ECO:0000313" key="3">
    <source>
        <dbReference type="EMBL" id="MBP3959610.1"/>
    </source>
</evidence>
<organism evidence="3 4">
    <name type="scientific">Gemmata palustris</name>
    <dbReference type="NCBI Taxonomy" id="2822762"/>
    <lineage>
        <taxon>Bacteria</taxon>
        <taxon>Pseudomonadati</taxon>
        <taxon>Planctomycetota</taxon>
        <taxon>Planctomycetia</taxon>
        <taxon>Gemmatales</taxon>
        <taxon>Gemmataceae</taxon>
        <taxon>Gemmata</taxon>
    </lineage>
</organism>
<dbReference type="Pfam" id="PF13476">
    <property type="entry name" value="AAA_23"/>
    <property type="match status" value="1"/>
</dbReference>
<protein>
    <submittedName>
        <fullName evidence="3">AAA family ATPase</fullName>
    </submittedName>
</protein>
<dbReference type="EMBL" id="JAGKQQ010000001">
    <property type="protein sequence ID" value="MBP3959610.1"/>
    <property type="molecule type" value="Genomic_DNA"/>
</dbReference>
<reference evidence="3 4" key="1">
    <citation type="submission" date="2021-04" db="EMBL/GenBank/DDBJ databases">
        <authorList>
            <person name="Ivanova A."/>
        </authorList>
    </citation>
    <scope>NUCLEOTIDE SEQUENCE [LARGE SCALE GENOMIC DNA]</scope>
    <source>
        <strain evidence="3 4">G18</strain>
    </source>
</reference>
<comment type="caution">
    <text evidence="3">The sequence shown here is derived from an EMBL/GenBank/DDBJ whole genome shotgun (WGS) entry which is preliminary data.</text>
</comment>
<dbReference type="SMART" id="SM00382">
    <property type="entry name" value="AAA"/>
    <property type="match status" value="1"/>
</dbReference>
<dbReference type="InterPro" id="IPR038729">
    <property type="entry name" value="Rad50/SbcC_AAA"/>
</dbReference>
<dbReference type="InterPro" id="IPR003959">
    <property type="entry name" value="ATPase_AAA_core"/>
</dbReference>
<keyword evidence="4" id="KW-1185">Reference proteome</keyword>
<dbReference type="Gene3D" id="3.40.50.300">
    <property type="entry name" value="P-loop containing nucleotide triphosphate hydrolases"/>
    <property type="match status" value="2"/>
</dbReference>
<name>A0ABS5C160_9BACT</name>
<dbReference type="InterPro" id="IPR003593">
    <property type="entry name" value="AAA+_ATPase"/>
</dbReference>
<gene>
    <name evidence="3" type="ORF">J8F10_30565</name>
</gene>
<dbReference type="RefSeq" id="WP_210660325.1">
    <property type="nucleotide sequence ID" value="NZ_JAGKQQ010000001.1"/>
</dbReference>
<dbReference type="Pfam" id="PF13304">
    <property type="entry name" value="AAA_21"/>
    <property type="match status" value="1"/>
</dbReference>
<dbReference type="InterPro" id="IPR051396">
    <property type="entry name" value="Bact_Antivir_Def_Nuclease"/>
</dbReference>
<sequence>MAQRNGTSGKPTKGAASPPPGEPERQAAYFLSLSLENVRCFGPKQTLDLSDGNGKPAPWTIILGLNGTGKTTLLQSLVGFEHLPRYLLSEGESEPHARFFELPVETLLNGKNREARLSVDVVLAKGVGRVPLEHGGWSLLVTGEGGGDLDSLIYGSDSGLPPPWCCAYGAGRHIGTAAPRESGFDDPTATLFSDSAELRNPEEWLIRLDYAAVKASKRKDARERLTQAKDLLLAIMPDGEITDIRLTTTSGPNPKPRAEFQTPYGWVPLRQLGYGYQTLITWVADLANRMAERYPDSANPLTEPAVVLVDEIDLHLHPKWQRKLMSFLTERFPNTQFIATAHSPLVAQAAADANLAVLRREGDHVIIDNEVDNIRNWRIDQILTSDLFGLETARPPQVEALLLERKALLTKPKQTAADKRRLTELNAQIGELPMGETTKEIEDRQKMLSLLESLAKERKPAS</sequence>
<dbReference type="PANTHER" id="PTHR43581:SF2">
    <property type="entry name" value="EXCINUCLEASE ATPASE SUBUNIT"/>
    <property type="match status" value="1"/>
</dbReference>
<evidence type="ECO:0000259" key="2">
    <source>
        <dbReference type="SMART" id="SM00382"/>
    </source>
</evidence>
<dbReference type="Proteomes" id="UP000676565">
    <property type="component" value="Unassembled WGS sequence"/>
</dbReference>
<accession>A0ABS5C160</accession>
<feature type="compositionally biased region" description="Polar residues" evidence="1">
    <location>
        <begin position="1"/>
        <end position="10"/>
    </location>
</feature>
<dbReference type="CDD" id="cd00267">
    <property type="entry name" value="ABC_ATPase"/>
    <property type="match status" value="1"/>
</dbReference>